<comment type="pathway">
    <text evidence="12">Cell wall biogenesis; peptidoglycan biosynthesis.</text>
</comment>
<dbReference type="InterPro" id="IPR000715">
    <property type="entry name" value="Glycosyl_transferase_4"/>
</dbReference>
<feature type="transmembrane region" description="Helical" evidence="12">
    <location>
        <begin position="174"/>
        <end position="195"/>
    </location>
</feature>
<evidence type="ECO:0000256" key="8">
    <source>
        <dbReference type="ARBA" id="ARBA00022989"/>
    </source>
</evidence>
<evidence type="ECO:0000256" key="3">
    <source>
        <dbReference type="ARBA" id="ARBA00022618"/>
    </source>
</evidence>
<keyword evidence="7 12" id="KW-0573">Peptidoglycan synthesis</keyword>
<sequence length="362" mass="40464">MFYHFLYPLKDIFFGFNIFKYITFRAAMAAFTSFLLCVILGPFFIKKLTLLKVGENIRKDECIKLYNMQPHKQGTPTMGGLFIIASIVISVSLWADFTNGYILICLVSALWLGLLGFKDDYRKLVNKSSKGLSAKSKLFWQSLLGLAIGVILFNDEKFSTILDIPFLKEIALDLGIFYVVFTVIVIMASSNAVNITDGLDGLAIGLVIMVVVSYSILSYVTGHAVFSKYLLIPYMPEAAELTVFCSAIFGASLGFLWFNAHPADVFMGDTGSLSLGGMIGTIAILTKKELLLLLVGMVFVIEVLSVMIQVFCFKLTGKRVFKMSPLHHHFQVAGWKESKIIIRFWIIGIILLIFTLMTLKLR</sequence>
<feature type="transmembrane region" description="Helical" evidence="12">
    <location>
        <begin position="291"/>
        <end position="313"/>
    </location>
</feature>
<keyword evidence="8 12" id="KW-1133">Transmembrane helix</keyword>
<keyword evidence="12" id="KW-1003">Cell membrane</keyword>
<accession>A0A2H0LV48</accession>
<keyword evidence="4 12" id="KW-0808">Transferase</keyword>
<comment type="cofactor">
    <cofactor evidence="12 14">
        <name>Mg(2+)</name>
        <dbReference type="ChEBI" id="CHEBI:18420"/>
    </cofactor>
</comment>
<evidence type="ECO:0000256" key="12">
    <source>
        <dbReference type="HAMAP-Rule" id="MF_00038"/>
    </source>
</evidence>
<dbReference type="Pfam" id="PF00953">
    <property type="entry name" value="Glycos_transf_4"/>
    <property type="match status" value="1"/>
</dbReference>
<evidence type="ECO:0000256" key="11">
    <source>
        <dbReference type="ARBA" id="ARBA00023316"/>
    </source>
</evidence>
<feature type="binding site" evidence="14">
    <location>
        <position position="194"/>
    </location>
    <ligand>
        <name>Mg(2+)</name>
        <dbReference type="ChEBI" id="CHEBI:18420"/>
    </ligand>
</feature>
<protein>
    <recommendedName>
        <fullName evidence="12 13">Phospho-N-acetylmuramoyl-pentapeptide-transferase</fullName>
        <ecNumber evidence="12 13">2.7.8.13</ecNumber>
    </recommendedName>
    <alternativeName>
        <fullName evidence="12">UDP-MurNAc-pentapeptide phosphotransferase</fullName>
    </alternativeName>
</protein>
<feature type="transmembrane region" description="Helical" evidence="12">
    <location>
        <begin position="138"/>
        <end position="154"/>
    </location>
</feature>
<dbReference type="EC" id="2.7.8.13" evidence="12 13"/>
<feature type="transmembrane region" description="Helical" evidence="12">
    <location>
        <begin position="22"/>
        <end position="45"/>
    </location>
</feature>
<dbReference type="GO" id="GO:0046872">
    <property type="term" value="F:metal ion binding"/>
    <property type="evidence" value="ECO:0007669"/>
    <property type="project" value="UniProtKB-KW"/>
</dbReference>
<dbReference type="PROSITE" id="PS01347">
    <property type="entry name" value="MRAY_1"/>
    <property type="match status" value="1"/>
</dbReference>
<dbReference type="GO" id="GO:0005886">
    <property type="term" value="C:plasma membrane"/>
    <property type="evidence" value="ECO:0007669"/>
    <property type="project" value="UniProtKB-SubCell"/>
</dbReference>
<dbReference type="PANTHER" id="PTHR22926">
    <property type="entry name" value="PHOSPHO-N-ACETYLMURAMOYL-PENTAPEPTIDE-TRANSFERASE"/>
    <property type="match status" value="1"/>
</dbReference>
<keyword evidence="10 12" id="KW-0131">Cell cycle</keyword>
<keyword evidence="12 14" id="KW-0479">Metal-binding</keyword>
<dbReference type="CDD" id="cd06852">
    <property type="entry name" value="GT_MraY"/>
    <property type="match status" value="1"/>
</dbReference>
<gene>
    <name evidence="12" type="primary">mraY</name>
    <name evidence="15" type="ORF">COV72_09195</name>
</gene>
<feature type="transmembrane region" description="Helical" evidence="12">
    <location>
        <begin position="78"/>
        <end position="95"/>
    </location>
</feature>
<keyword evidence="11 12" id="KW-0961">Cell wall biogenesis/degradation</keyword>
<dbReference type="AlphaFoldDB" id="A0A2H0LV48"/>
<dbReference type="UniPathway" id="UPA00219"/>
<feature type="transmembrane region" description="Helical" evidence="12">
    <location>
        <begin position="241"/>
        <end position="258"/>
    </location>
</feature>
<dbReference type="Pfam" id="PF10555">
    <property type="entry name" value="MraY_sig1"/>
    <property type="match status" value="1"/>
</dbReference>
<comment type="catalytic activity">
    <reaction evidence="12">
        <text>UDP-N-acetyl-alpha-D-muramoyl-L-alanyl-gamma-D-glutamyl-meso-2,6-diaminopimeloyl-D-alanyl-D-alanine + di-trans,octa-cis-undecaprenyl phosphate = di-trans,octa-cis-undecaprenyl diphospho-N-acetyl-alpha-D-muramoyl-L-alanyl-D-glutamyl-meso-2,6-diaminopimeloyl-D-alanyl-D-alanine + UMP</text>
        <dbReference type="Rhea" id="RHEA:28386"/>
        <dbReference type="ChEBI" id="CHEBI:57865"/>
        <dbReference type="ChEBI" id="CHEBI:60392"/>
        <dbReference type="ChEBI" id="CHEBI:61386"/>
        <dbReference type="ChEBI" id="CHEBI:61387"/>
        <dbReference type="EC" id="2.7.8.13"/>
    </reaction>
</comment>
<evidence type="ECO:0000256" key="1">
    <source>
        <dbReference type="ARBA" id="ARBA00004141"/>
    </source>
</evidence>
<evidence type="ECO:0000256" key="2">
    <source>
        <dbReference type="ARBA" id="ARBA00005583"/>
    </source>
</evidence>
<evidence type="ECO:0000256" key="9">
    <source>
        <dbReference type="ARBA" id="ARBA00023136"/>
    </source>
</evidence>
<dbReference type="GO" id="GO:0051301">
    <property type="term" value="P:cell division"/>
    <property type="evidence" value="ECO:0007669"/>
    <property type="project" value="UniProtKB-KW"/>
</dbReference>
<dbReference type="GO" id="GO:0009252">
    <property type="term" value="P:peptidoglycan biosynthetic process"/>
    <property type="evidence" value="ECO:0007669"/>
    <property type="project" value="UniProtKB-UniRule"/>
</dbReference>
<keyword evidence="9 12" id="KW-0472">Membrane</keyword>
<keyword evidence="12 14" id="KW-0460">Magnesium</keyword>
<comment type="function">
    <text evidence="12">Catalyzes the initial step of the lipid cycle reactions in the biosynthesis of the cell wall peptidoglycan: transfers peptidoglycan precursor phospho-MurNAc-pentapeptide from UDP-MurNAc-pentapeptide onto the lipid carrier undecaprenyl phosphate, yielding undecaprenyl-pyrophosphoryl-MurNAc-pentapeptide, known as lipid I.</text>
</comment>
<dbReference type="InterPro" id="IPR018480">
    <property type="entry name" value="PNAcMuramoyl-5peptid_Trfase_CS"/>
</dbReference>
<feature type="binding site" evidence="14">
    <location>
        <position position="269"/>
    </location>
    <ligand>
        <name>Mg(2+)</name>
        <dbReference type="ChEBI" id="CHEBI:18420"/>
    </ligand>
</feature>
<evidence type="ECO:0000256" key="14">
    <source>
        <dbReference type="PIRSR" id="PIRSR600715-1"/>
    </source>
</evidence>
<feature type="transmembrane region" description="Helical" evidence="12">
    <location>
        <begin position="202"/>
        <end position="221"/>
    </location>
</feature>
<reference evidence="15 16" key="1">
    <citation type="submission" date="2017-09" db="EMBL/GenBank/DDBJ databases">
        <title>Depth-based differentiation of microbial function through sediment-hosted aquifers and enrichment of novel symbionts in the deep terrestrial subsurface.</title>
        <authorList>
            <person name="Probst A.J."/>
            <person name="Ladd B."/>
            <person name="Jarett J.K."/>
            <person name="Geller-Mcgrath D.E."/>
            <person name="Sieber C.M."/>
            <person name="Emerson J.B."/>
            <person name="Anantharaman K."/>
            <person name="Thomas B.C."/>
            <person name="Malmstrom R."/>
            <person name="Stieglmeier M."/>
            <person name="Klingl A."/>
            <person name="Woyke T."/>
            <person name="Ryan C.M."/>
            <person name="Banfield J.F."/>
        </authorList>
    </citation>
    <scope>NUCLEOTIDE SEQUENCE [LARGE SCALE GENOMIC DNA]</scope>
    <source>
        <strain evidence="15">CG11_big_fil_rev_8_21_14_0_20_42_13</strain>
    </source>
</reference>
<dbReference type="EMBL" id="PCWA01000111">
    <property type="protein sequence ID" value="PIQ88278.1"/>
    <property type="molecule type" value="Genomic_DNA"/>
</dbReference>
<feature type="transmembrane region" description="Helical" evidence="12">
    <location>
        <begin position="101"/>
        <end position="117"/>
    </location>
</feature>
<keyword evidence="6 12" id="KW-0133">Cell shape</keyword>
<evidence type="ECO:0000256" key="6">
    <source>
        <dbReference type="ARBA" id="ARBA00022960"/>
    </source>
</evidence>
<evidence type="ECO:0000256" key="13">
    <source>
        <dbReference type="NCBIfam" id="TIGR00445"/>
    </source>
</evidence>
<keyword evidence="3 12" id="KW-0132">Cell division</keyword>
<keyword evidence="5 12" id="KW-0812">Transmembrane</keyword>
<evidence type="ECO:0000256" key="5">
    <source>
        <dbReference type="ARBA" id="ARBA00022692"/>
    </source>
</evidence>
<dbReference type="GO" id="GO:0008360">
    <property type="term" value="P:regulation of cell shape"/>
    <property type="evidence" value="ECO:0007669"/>
    <property type="project" value="UniProtKB-KW"/>
</dbReference>
<dbReference type="Proteomes" id="UP000229641">
    <property type="component" value="Unassembled WGS sequence"/>
</dbReference>
<dbReference type="InterPro" id="IPR003524">
    <property type="entry name" value="PNAcMuramoyl-5peptid_Trfase"/>
</dbReference>
<evidence type="ECO:0000313" key="16">
    <source>
        <dbReference type="Proteomes" id="UP000229641"/>
    </source>
</evidence>
<organism evidence="15 16">
    <name type="scientific">Candidatus Ghiorseimicrobium undicola</name>
    <dbReference type="NCBI Taxonomy" id="1974746"/>
    <lineage>
        <taxon>Bacteria</taxon>
        <taxon>Pseudomonadati</taxon>
        <taxon>Candidatus Omnitrophota</taxon>
        <taxon>Candidatus Ghiorseimicrobium</taxon>
    </lineage>
</organism>
<dbReference type="PROSITE" id="PS01348">
    <property type="entry name" value="MRAY_2"/>
    <property type="match status" value="1"/>
</dbReference>
<proteinExistence type="inferred from homology"/>
<dbReference type="NCBIfam" id="TIGR00445">
    <property type="entry name" value="mraY"/>
    <property type="match status" value="1"/>
</dbReference>
<dbReference type="GO" id="GO:0008963">
    <property type="term" value="F:phospho-N-acetylmuramoyl-pentapeptide-transferase activity"/>
    <property type="evidence" value="ECO:0007669"/>
    <property type="project" value="UniProtKB-UniRule"/>
</dbReference>
<dbReference type="PANTHER" id="PTHR22926:SF5">
    <property type="entry name" value="PHOSPHO-N-ACETYLMURAMOYL-PENTAPEPTIDE-TRANSFERASE HOMOLOG"/>
    <property type="match status" value="1"/>
</dbReference>
<evidence type="ECO:0000256" key="4">
    <source>
        <dbReference type="ARBA" id="ARBA00022679"/>
    </source>
</evidence>
<feature type="transmembrane region" description="Helical" evidence="12">
    <location>
        <begin position="340"/>
        <end position="359"/>
    </location>
</feature>
<name>A0A2H0LV48_9BACT</name>
<dbReference type="GO" id="GO:0051992">
    <property type="term" value="F:UDP-N-acetylmuramoyl-L-alanyl-D-glutamyl-meso-2,6-diaminopimelyl-D-alanyl-D-alanine:undecaprenyl-phosphate transferase activity"/>
    <property type="evidence" value="ECO:0007669"/>
    <property type="project" value="RHEA"/>
</dbReference>
<dbReference type="HAMAP" id="MF_00038">
    <property type="entry name" value="MraY"/>
    <property type="match status" value="1"/>
</dbReference>
<dbReference type="GO" id="GO:0071555">
    <property type="term" value="P:cell wall organization"/>
    <property type="evidence" value="ECO:0007669"/>
    <property type="project" value="UniProtKB-KW"/>
</dbReference>
<evidence type="ECO:0000256" key="10">
    <source>
        <dbReference type="ARBA" id="ARBA00023306"/>
    </source>
</evidence>
<comment type="caution">
    <text evidence="15">The sequence shown here is derived from an EMBL/GenBank/DDBJ whole genome shotgun (WGS) entry which is preliminary data.</text>
</comment>
<comment type="subcellular location">
    <subcellularLocation>
        <location evidence="12">Cell membrane</location>
        <topology evidence="12">Multi-pass membrane protein</topology>
    </subcellularLocation>
    <subcellularLocation>
        <location evidence="1">Membrane</location>
        <topology evidence="1">Multi-pass membrane protein</topology>
    </subcellularLocation>
</comment>
<evidence type="ECO:0000256" key="7">
    <source>
        <dbReference type="ARBA" id="ARBA00022984"/>
    </source>
</evidence>
<comment type="similarity">
    <text evidence="2 12">Belongs to the glycosyltransferase 4 family. MraY subfamily.</text>
</comment>
<evidence type="ECO:0000313" key="15">
    <source>
        <dbReference type="EMBL" id="PIQ88278.1"/>
    </source>
</evidence>